<evidence type="ECO:0000256" key="1">
    <source>
        <dbReference type="SAM" id="MobiDB-lite"/>
    </source>
</evidence>
<feature type="compositionally biased region" description="Low complexity" evidence="1">
    <location>
        <begin position="128"/>
        <end position="144"/>
    </location>
</feature>
<keyword evidence="2" id="KW-0472">Membrane</keyword>
<dbReference type="AlphaFoldDB" id="A0AAD6BWD0"/>
<evidence type="ECO:0000256" key="2">
    <source>
        <dbReference type="SAM" id="Phobius"/>
    </source>
</evidence>
<protein>
    <recommendedName>
        <fullName evidence="6">GPI anchored serine-threonine rich protein</fullName>
    </recommendedName>
</protein>
<evidence type="ECO:0000313" key="4">
    <source>
        <dbReference type="EMBL" id="KAJ5432567.1"/>
    </source>
</evidence>
<keyword evidence="2" id="KW-0812">Transmembrane</keyword>
<name>A0AAD6BWD0_9EURO</name>
<reference evidence="4" key="1">
    <citation type="submission" date="2022-12" db="EMBL/GenBank/DDBJ databases">
        <authorList>
            <person name="Petersen C."/>
        </authorList>
    </citation>
    <scope>NUCLEOTIDE SEQUENCE</scope>
    <source>
        <strain evidence="4">IBT 16125</strain>
    </source>
</reference>
<gene>
    <name evidence="4" type="ORF">N7458_011723</name>
</gene>
<accession>A0AAD6BWD0</accession>
<evidence type="ECO:0000313" key="5">
    <source>
        <dbReference type="Proteomes" id="UP001213681"/>
    </source>
</evidence>
<dbReference type="Proteomes" id="UP001213681">
    <property type="component" value="Unassembled WGS sequence"/>
</dbReference>
<keyword evidence="3" id="KW-0732">Signal</keyword>
<reference evidence="4" key="2">
    <citation type="journal article" date="2023" name="IMA Fungus">
        <title>Comparative genomic study of the Penicillium genus elucidates a diverse pangenome and 15 lateral gene transfer events.</title>
        <authorList>
            <person name="Petersen C."/>
            <person name="Sorensen T."/>
            <person name="Nielsen M.R."/>
            <person name="Sondergaard T.E."/>
            <person name="Sorensen J.L."/>
            <person name="Fitzpatrick D.A."/>
            <person name="Frisvad J.C."/>
            <person name="Nielsen K.L."/>
        </authorList>
    </citation>
    <scope>NUCLEOTIDE SEQUENCE</scope>
    <source>
        <strain evidence="4">IBT 16125</strain>
    </source>
</reference>
<dbReference type="RefSeq" id="XP_056759859.1">
    <property type="nucleotide sequence ID" value="XM_056915105.1"/>
</dbReference>
<feature type="chain" id="PRO_5041959255" description="GPI anchored serine-threonine rich protein" evidence="3">
    <location>
        <begin position="24"/>
        <end position="202"/>
    </location>
</feature>
<feature type="compositionally biased region" description="Polar residues" evidence="1">
    <location>
        <begin position="160"/>
        <end position="176"/>
    </location>
</feature>
<keyword evidence="2" id="KW-1133">Transmembrane helix</keyword>
<proteinExistence type="predicted"/>
<feature type="signal peptide" evidence="3">
    <location>
        <begin position="1"/>
        <end position="23"/>
    </location>
</feature>
<feature type="region of interest" description="Disordered" evidence="1">
    <location>
        <begin position="128"/>
        <end position="177"/>
    </location>
</feature>
<feature type="transmembrane region" description="Helical" evidence="2">
    <location>
        <begin position="179"/>
        <end position="201"/>
    </location>
</feature>
<dbReference type="GeneID" id="81605348"/>
<evidence type="ECO:0000256" key="3">
    <source>
        <dbReference type="SAM" id="SignalP"/>
    </source>
</evidence>
<keyword evidence="5" id="KW-1185">Reference proteome</keyword>
<comment type="caution">
    <text evidence="4">The sequence shown here is derived from an EMBL/GenBank/DDBJ whole genome shotgun (WGS) entry which is preliminary data.</text>
</comment>
<organism evidence="4 5">
    <name type="scientific">Penicillium daleae</name>
    <dbReference type="NCBI Taxonomy" id="63821"/>
    <lineage>
        <taxon>Eukaryota</taxon>
        <taxon>Fungi</taxon>
        <taxon>Dikarya</taxon>
        <taxon>Ascomycota</taxon>
        <taxon>Pezizomycotina</taxon>
        <taxon>Eurotiomycetes</taxon>
        <taxon>Eurotiomycetidae</taxon>
        <taxon>Eurotiales</taxon>
        <taxon>Aspergillaceae</taxon>
        <taxon>Penicillium</taxon>
    </lineage>
</organism>
<evidence type="ECO:0008006" key="6">
    <source>
        <dbReference type="Google" id="ProtNLM"/>
    </source>
</evidence>
<sequence>MRVLTTQLPLLLAASATIVVGGATTTGASSVSTGTSTKCAAQKVVDKCVQDMKFQLENCATYDWDCQCTGSTNVVDCYNNCPDLPERIGAQTIRQQNCANAKAYAPTTTATTAYTSASDYASSIPVSFSSSTSTSASKPTDTPSGLESNSKSGDGDSVSGEPTKSLTGLAATSSPSKGAAAGAVGAAGGWVAFLGLALGVLF</sequence>
<dbReference type="EMBL" id="JAPVEA010000009">
    <property type="protein sequence ID" value="KAJ5432567.1"/>
    <property type="molecule type" value="Genomic_DNA"/>
</dbReference>